<evidence type="ECO:0000313" key="2">
    <source>
        <dbReference type="Proteomes" id="UP000463906"/>
    </source>
</evidence>
<reference evidence="1 2" key="1">
    <citation type="submission" date="2020-01" db="EMBL/GenBank/DDBJ databases">
        <title>Isolation, characterization and genomic analysis of lytic bacteriophage vB_EcoS-DELF2 infecting Escherichia coli.</title>
        <authorList>
            <person name="Soleimani-Delfan A."/>
            <person name="Bouzari M."/>
            <person name="Wang R."/>
        </authorList>
    </citation>
    <scope>NUCLEOTIDE SEQUENCE [LARGE SCALE GENOMIC DNA]</scope>
    <source>
        <strain evidence="2">vB_EcoS-DELF2</strain>
    </source>
</reference>
<dbReference type="Proteomes" id="UP000463906">
    <property type="component" value="Segment"/>
</dbReference>
<protein>
    <submittedName>
        <fullName evidence="1">Uncharacterized protein</fullName>
    </submittedName>
</protein>
<accession>A0A679EXF3</accession>
<sequence length="51" mass="5744">MPSGASNVAYKEITLDEALGDMDMDTESEYDHNFEMPGDDIDDNDDDCIPW</sequence>
<keyword evidence="2" id="KW-1185">Reference proteome</keyword>
<dbReference type="KEGG" id="vg:56134609"/>
<dbReference type="RefSeq" id="YP_009902354.1">
    <property type="nucleotide sequence ID" value="NC_049832.1"/>
</dbReference>
<name>A0A679EXF3_9CAUD</name>
<dbReference type="GeneID" id="56134609"/>
<dbReference type="EMBL" id="LC516895">
    <property type="protein sequence ID" value="BBU41813.1"/>
    <property type="molecule type" value="Genomic_DNA"/>
</dbReference>
<proteinExistence type="predicted"/>
<organism evidence="1 2">
    <name type="scientific">Escherichia phage vB_EcoS-DELF2</name>
    <dbReference type="NCBI Taxonomy" id="2697005"/>
    <lineage>
        <taxon>Viruses</taxon>
        <taxon>Duplodnaviria</taxon>
        <taxon>Heunggongvirae</taxon>
        <taxon>Uroviricota</taxon>
        <taxon>Caudoviricetes</taxon>
        <taxon>Drexlerviridae</taxon>
        <taxon>Tunavirinae</taxon>
        <taxon>Tunavirus</taxon>
        <taxon>Tunavirus DELF2</taxon>
    </lineage>
</organism>
<evidence type="ECO:0000313" key="1">
    <source>
        <dbReference type="EMBL" id="BBU41813.1"/>
    </source>
</evidence>